<accession>A0AAV0FW37</accession>
<evidence type="ECO:0000259" key="23">
    <source>
        <dbReference type="PROSITE" id="PS50011"/>
    </source>
</evidence>
<feature type="transmembrane region" description="Helical" evidence="22">
    <location>
        <begin position="22"/>
        <end position="48"/>
    </location>
</feature>
<evidence type="ECO:0000256" key="22">
    <source>
        <dbReference type="SAM" id="Phobius"/>
    </source>
</evidence>
<dbReference type="PRINTS" id="PR00019">
    <property type="entry name" value="LEURICHRPT"/>
</dbReference>
<dbReference type="PROSITE" id="PS00108">
    <property type="entry name" value="PROTEIN_KINASE_ST"/>
    <property type="match status" value="1"/>
</dbReference>
<comment type="catalytic activity">
    <reaction evidence="20">
        <text>L-seryl-[protein] + ATP = O-phospho-L-seryl-[protein] + ADP + H(+)</text>
        <dbReference type="Rhea" id="RHEA:17989"/>
        <dbReference type="Rhea" id="RHEA-COMP:9863"/>
        <dbReference type="Rhea" id="RHEA-COMP:11604"/>
        <dbReference type="ChEBI" id="CHEBI:15378"/>
        <dbReference type="ChEBI" id="CHEBI:29999"/>
        <dbReference type="ChEBI" id="CHEBI:30616"/>
        <dbReference type="ChEBI" id="CHEBI:83421"/>
        <dbReference type="ChEBI" id="CHEBI:456216"/>
        <dbReference type="EC" id="2.7.11.1"/>
    </reaction>
</comment>
<dbReference type="Pfam" id="PF23598">
    <property type="entry name" value="LRR_14"/>
    <property type="match status" value="1"/>
</dbReference>
<dbReference type="Gene3D" id="1.10.510.10">
    <property type="entry name" value="Transferase(Phosphotransferase) domain 1"/>
    <property type="match status" value="1"/>
</dbReference>
<keyword evidence="13" id="KW-0418">Kinase</keyword>
<dbReference type="InterPro" id="IPR032675">
    <property type="entry name" value="LRR_dom_sf"/>
</dbReference>
<dbReference type="SUPFAM" id="SSF56112">
    <property type="entry name" value="Protein kinase-like (PK-like)"/>
    <property type="match status" value="1"/>
</dbReference>
<dbReference type="Gene3D" id="3.30.200.20">
    <property type="entry name" value="Phosphorylase Kinase, domain 1"/>
    <property type="match status" value="1"/>
</dbReference>
<dbReference type="FunFam" id="3.80.10.10:FF:000393">
    <property type="entry name" value="LRR receptor-like serine/threonine-protein kinase RCH1"/>
    <property type="match status" value="1"/>
</dbReference>
<dbReference type="PROSITE" id="PS00107">
    <property type="entry name" value="PROTEIN_KINASE_ATP"/>
    <property type="match status" value="1"/>
</dbReference>
<dbReference type="Pfam" id="PF08263">
    <property type="entry name" value="LRRNT_2"/>
    <property type="match status" value="2"/>
</dbReference>
<keyword evidence="18" id="KW-0325">Glycoprotein</keyword>
<dbReference type="GO" id="GO:0005886">
    <property type="term" value="C:plasma membrane"/>
    <property type="evidence" value="ECO:0007669"/>
    <property type="project" value="UniProtKB-SubCell"/>
</dbReference>
<dbReference type="FunFam" id="3.80.10.10:FF:000400">
    <property type="entry name" value="Nuclear pore complex protein NUP107"/>
    <property type="match status" value="1"/>
</dbReference>
<keyword evidence="4" id="KW-1003">Cell membrane</keyword>
<gene>
    <name evidence="24" type="ORF">CEPIT_LOCUS37568</name>
</gene>
<keyword evidence="8" id="KW-0808">Transferase</keyword>
<dbReference type="GO" id="GO:0099402">
    <property type="term" value="P:plant organ development"/>
    <property type="evidence" value="ECO:0007669"/>
    <property type="project" value="UniProtKB-ARBA"/>
</dbReference>
<keyword evidence="10" id="KW-0732">Signal</keyword>
<evidence type="ECO:0000256" key="2">
    <source>
        <dbReference type="ARBA" id="ARBA00008684"/>
    </source>
</evidence>
<dbReference type="Pfam" id="PF00560">
    <property type="entry name" value="LRR_1"/>
    <property type="match status" value="3"/>
</dbReference>
<dbReference type="InterPro" id="IPR050647">
    <property type="entry name" value="Plant_LRR-RLKs"/>
</dbReference>
<dbReference type="InterPro" id="IPR013210">
    <property type="entry name" value="LRR_N_plant-typ"/>
</dbReference>
<evidence type="ECO:0000256" key="16">
    <source>
        <dbReference type="ARBA" id="ARBA00023136"/>
    </source>
</evidence>
<dbReference type="Gene3D" id="3.80.10.10">
    <property type="entry name" value="Ribonuclease Inhibitor"/>
    <property type="match status" value="5"/>
</dbReference>
<dbReference type="PROSITE" id="PS51450">
    <property type="entry name" value="LRR"/>
    <property type="match status" value="3"/>
</dbReference>
<keyword evidence="17" id="KW-0675">Receptor</keyword>
<dbReference type="GO" id="GO:0004674">
    <property type="term" value="F:protein serine/threonine kinase activity"/>
    <property type="evidence" value="ECO:0007669"/>
    <property type="project" value="UniProtKB-KW"/>
</dbReference>
<evidence type="ECO:0000256" key="7">
    <source>
        <dbReference type="ARBA" id="ARBA00022614"/>
    </source>
</evidence>
<evidence type="ECO:0000256" key="19">
    <source>
        <dbReference type="ARBA" id="ARBA00047899"/>
    </source>
</evidence>
<dbReference type="GO" id="GO:0051707">
    <property type="term" value="P:response to other organism"/>
    <property type="evidence" value="ECO:0007669"/>
    <property type="project" value="UniProtKB-ARBA"/>
</dbReference>
<evidence type="ECO:0000256" key="8">
    <source>
        <dbReference type="ARBA" id="ARBA00022679"/>
    </source>
</evidence>
<keyword evidence="15 22" id="KW-1133">Transmembrane helix</keyword>
<evidence type="ECO:0000256" key="11">
    <source>
        <dbReference type="ARBA" id="ARBA00022737"/>
    </source>
</evidence>
<evidence type="ECO:0000256" key="15">
    <source>
        <dbReference type="ARBA" id="ARBA00022989"/>
    </source>
</evidence>
<dbReference type="Pfam" id="PF13855">
    <property type="entry name" value="LRR_8"/>
    <property type="match status" value="3"/>
</dbReference>
<keyword evidence="7" id="KW-0433">Leucine-rich repeat</keyword>
<evidence type="ECO:0000256" key="13">
    <source>
        <dbReference type="ARBA" id="ARBA00022777"/>
    </source>
</evidence>
<keyword evidence="11" id="KW-0677">Repeat</keyword>
<dbReference type="GO" id="GO:0006952">
    <property type="term" value="P:defense response"/>
    <property type="evidence" value="ECO:0007669"/>
    <property type="project" value="UniProtKB-ARBA"/>
</dbReference>
<proteinExistence type="inferred from homology"/>
<evidence type="ECO:0000256" key="6">
    <source>
        <dbReference type="ARBA" id="ARBA00022553"/>
    </source>
</evidence>
<sequence length="1106" mass="120701">MAVVHLYSSLPPEILSLKRNCYLFVAMAVHMFIFFIIFLPSVHLSAALNQQGIILLSMKMSLTRNGGGLSNWNSGAEPGRGELVPAPPFAGNVKPPSKNYSGSASGCDWYGVRCNSHQEVIELVLTRINLTGTIPGDIGGLLSLKYVNLSGNKLSGDIPREICHLPNLQQLDLSSNRLTGSIPSEIGFLKKLTLLILNDNHLTGAIPNTIGDLENLQIFRAGGNAHLRGSLPPQVGQCKNLIILGLSSTRLSGALPSSLGSLKKLKSILIYSASLSGKIPSELGECISLKNIHLHRNALSGSIPVTLGNLSNLETLLLWENKLVGGIPYELGNCHQLQRIDLSNNSLTGGIPNSLGNLHNLKELSLEMNFLSGLMHSHLCNSTSLEHIDLSENQLSGSIPVGIGKMFNLKLLYLWRNQLKGHIPSNISSCQSLQDIDLSYNALSGSIPKGLFQLPALNVVTLISNNISGALPPEIGNCSSLIWFRASQNKLSGSIPWEIGNLEILNFLDMGLNRLTGVIPTEIHRCRNLMFIDLHSNSISGTIPNQLGGNLKELDLSDNLIEGVLSPNLGSLRSLTKLILGRNRISGSIPTQLCLCSKLELIDLSGNQFSGNIPSGLSKIPVLAISLNLSWNRLSGLIPKDFEALDNLETLDLSHNKLTGELNVLVDLTELMVLNVSCNDFFGKVPETLFTKVAVKDFSGNSRLCLSVGDQYCSNLKKSKHGKMEQIIFSLIGGVFFVVAICIIILHKICQNEASYSGGGLELVSPWEVTMFQNIDNFSIVQVTNSLTPANIIGEGGTSVVYRVNTSAGLTIAVKCMKESRSFSASALLFEISIVGHIRHRNIVRFLGWATNRKTYLLFYDYLPSATLRALLSQSNRRLVDWETLLNIAVGIAEALAYLHHECVPPIIHGDVKCDNILLSDENVPCLGDFGLARLANDESGTLSRRSHLAGTYGYMAPEYACTSRITEKVDVFSFGVILLEIITGKKPVDSSFPDGQNIVQWARHHLLILKSDPVAIIDSNLQNQNHPITQIQDEMIKVLRIALICTTSIADERPPIKEVLAWLKEIKHRCPLTSVTPEQLASSQWSWNYYDLFVGSSVHTPTVNP</sequence>
<keyword evidence="6" id="KW-0597">Phosphoprotein</keyword>
<evidence type="ECO:0000313" key="25">
    <source>
        <dbReference type="Proteomes" id="UP001152523"/>
    </source>
</evidence>
<evidence type="ECO:0000256" key="5">
    <source>
        <dbReference type="ARBA" id="ARBA00022527"/>
    </source>
</evidence>
<evidence type="ECO:0000256" key="3">
    <source>
        <dbReference type="ARBA" id="ARBA00012513"/>
    </source>
</evidence>
<dbReference type="SMART" id="SM00220">
    <property type="entry name" value="S_TKc"/>
    <property type="match status" value="1"/>
</dbReference>
<dbReference type="PANTHER" id="PTHR48056">
    <property type="entry name" value="LRR RECEPTOR-LIKE SERINE/THREONINE-PROTEIN KINASE-RELATED"/>
    <property type="match status" value="1"/>
</dbReference>
<dbReference type="EC" id="2.7.11.1" evidence="3"/>
<evidence type="ECO:0000256" key="17">
    <source>
        <dbReference type="ARBA" id="ARBA00023170"/>
    </source>
</evidence>
<name>A0AAV0FW37_9ASTE</name>
<dbReference type="Proteomes" id="UP001152523">
    <property type="component" value="Unassembled WGS sequence"/>
</dbReference>
<organism evidence="24 25">
    <name type="scientific">Cuscuta epithymum</name>
    <dbReference type="NCBI Taxonomy" id="186058"/>
    <lineage>
        <taxon>Eukaryota</taxon>
        <taxon>Viridiplantae</taxon>
        <taxon>Streptophyta</taxon>
        <taxon>Embryophyta</taxon>
        <taxon>Tracheophyta</taxon>
        <taxon>Spermatophyta</taxon>
        <taxon>Magnoliopsida</taxon>
        <taxon>eudicotyledons</taxon>
        <taxon>Gunneridae</taxon>
        <taxon>Pentapetalae</taxon>
        <taxon>asterids</taxon>
        <taxon>lamiids</taxon>
        <taxon>Solanales</taxon>
        <taxon>Convolvulaceae</taxon>
        <taxon>Cuscuteae</taxon>
        <taxon>Cuscuta</taxon>
        <taxon>Cuscuta subgen. Cuscuta</taxon>
    </lineage>
</organism>
<evidence type="ECO:0000256" key="14">
    <source>
        <dbReference type="ARBA" id="ARBA00022840"/>
    </source>
</evidence>
<keyword evidence="9 22" id="KW-0812">Transmembrane</keyword>
<feature type="transmembrane region" description="Helical" evidence="22">
    <location>
        <begin position="727"/>
        <end position="746"/>
    </location>
</feature>
<evidence type="ECO:0000256" key="9">
    <source>
        <dbReference type="ARBA" id="ARBA00022692"/>
    </source>
</evidence>
<dbReference type="GO" id="GO:0005524">
    <property type="term" value="F:ATP binding"/>
    <property type="evidence" value="ECO:0007669"/>
    <property type="project" value="UniProtKB-UniRule"/>
</dbReference>
<dbReference type="InterPro" id="IPR003591">
    <property type="entry name" value="Leu-rich_rpt_typical-subtyp"/>
</dbReference>
<dbReference type="SUPFAM" id="SSF52047">
    <property type="entry name" value="RNI-like"/>
    <property type="match status" value="2"/>
</dbReference>
<keyword evidence="25" id="KW-1185">Reference proteome</keyword>
<evidence type="ECO:0000313" key="24">
    <source>
        <dbReference type="EMBL" id="CAH9139416.1"/>
    </source>
</evidence>
<dbReference type="InterPro" id="IPR001611">
    <property type="entry name" value="Leu-rich_rpt"/>
</dbReference>
<evidence type="ECO:0000256" key="12">
    <source>
        <dbReference type="ARBA" id="ARBA00022741"/>
    </source>
</evidence>
<dbReference type="AlphaFoldDB" id="A0AAV0FW37"/>
<dbReference type="EMBL" id="CAMAPF010001015">
    <property type="protein sequence ID" value="CAH9139416.1"/>
    <property type="molecule type" value="Genomic_DNA"/>
</dbReference>
<comment type="caution">
    <text evidence="24">The sequence shown here is derived from an EMBL/GenBank/DDBJ whole genome shotgun (WGS) entry which is preliminary data.</text>
</comment>
<dbReference type="InterPro" id="IPR055414">
    <property type="entry name" value="LRR_R13L4/SHOC2-like"/>
</dbReference>
<dbReference type="PROSITE" id="PS50011">
    <property type="entry name" value="PROTEIN_KINASE_DOM"/>
    <property type="match status" value="1"/>
</dbReference>
<evidence type="ECO:0000256" key="18">
    <source>
        <dbReference type="ARBA" id="ARBA00023180"/>
    </source>
</evidence>
<evidence type="ECO:0000256" key="10">
    <source>
        <dbReference type="ARBA" id="ARBA00022729"/>
    </source>
</evidence>
<dbReference type="SMART" id="SM00369">
    <property type="entry name" value="LRR_TYP"/>
    <property type="match status" value="10"/>
</dbReference>
<dbReference type="InterPro" id="IPR000719">
    <property type="entry name" value="Prot_kinase_dom"/>
</dbReference>
<comment type="similarity">
    <text evidence="2">Belongs to the protein kinase superfamily. Ser/Thr protein kinase family.</text>
</comment>
<dbReference type="Pfam" id="PF00069">
    <property type="entry name" value="Pkinase"/>
    <property type="match status" value="1"/>
</dbReference>
<feature type="domain" description="Protein kinase" evidence="23">
    <location>
        <begin position="787"/>
        <end position="1064"/>
    </location>
</feature>
<keyword evidence="14 21" id="KW-0067">ATP-binding</keyword>
<dbReference type="GO" id="GO:0033612">
    <property type="term" value="F:receptor serine/threonine kinase binding"/>
    <property type="evidence" value="ECO:0007669"/>
    <property type="project" value="TreeGrafter"/>
</dbReference>
<protein>
    <recommendedName>
        <fullName evidence="3">non-specific serine/threonine protein kinase</fullName>
        <ecNumber evidence="3">2.7.11.1</ecNumber>
    </recommendedName>
</protein>
<reference evidence="24" key="1">
    <citation type="submission" date="2022-07" db="EMBL/GenBank/DDBJ databases">
        <authorList>
            <person name="Macas J."/>
            <person name="Novak P."/>
            <person name="Neumann P."/>
        </authorList>
    </citation>
    <scope>NUCLEOTIDE SEQUENCE</scope>
</reference>
<dbReference type="FunFam" id="3.80.10.10:FF:000095">
    <property type="entry name" value="LRR receptor-like serine/threonine-protein kinase GSO1"/>
    <property type="match status" value="1"/>
</dbReference>
<evidence type="ECO:0000256" key="20">
    <source>
        <dbReference type="ARBA" id="ARBA00048679"/>
    </source>
</evidence>
<dbReference type="InterPro" id="IPR008271">
    <property type="entry name" value="Ser/Thr_kinase_AS"/>
</dbReference>
<dbReference type="GO" id="GO:0009653">
    <property type="term" value="P:anatomical structure morphogenesis"/>
    <property type="evidence" value="ECO:0007669"/>
    <property type="project" value="UniProtKB-ARBA"/>
</dbReference>
<keyword evidence="16 22" id="KW-0472">Membrane</keyword>
<feature type="binding site" evidence="21">
    <location>
        <position position="815"/>
    </location>
    <ligand>
        <name>ATP</name>
        <dbReference type="ChEBI" id="CHEBI:30616"/>
    </ligand>
</feature>
<comment type="catalytic activity">
    <reaction evidence="19">
        <text>L-threonyl-[protein] + ATP = O-phospho-L-threonyl-[protein] + ADP + H(+)</text>
        <dbReference type="Rhea" id="RHEA:46608"/>
        <dbReference type="Rhea" id="RHEA-COMP:11060"/>
        <dbReference type="Rhea" id="RHEA-COMP:11605"/>
        <dbReference type="ChEBI" id="CHEBI:15378"/>
        <dbReference type="ChEBI" id="CHEBI:30013"/>
        <dbReference type="ChEBI" id="CHEBI:30616"/>
        <dbReference type="ChEBI" id="CHEBI:61977"/>
        <dbReference type="ChEBI" id="CHEBI:456216"/>
        <dbReference type="EC" id="2.7.11.1"/>
    </reaction>
</comment>
<comment type="subcellular location">
    <subcellularLocation>
        <location evidence="1">Cell membrane</location>
        <topology evidence="1">Single-pass membrane protein</topology>
    </subcellularLocation>
</comment>
<dbReference type="FunFam" id="1.10.510.10:FF:000358">
    <property type="entry name" value="Putative leucine-rich repeat receptor-like serine/threonine-protein kinase"/>
    <property type="match status" value="1"/>
</dbReference>
<keyword evidence="12 21" id="KW-0547">Nucleotide-binding</keyword>
<dbReference type="InterPro" id="IPR011009">
    <property type="entry name" value="Kinase-like_dom_sf"/>
</dbReference>
<keyword evidence="5" id="KW-0723">Serine/threonine-protein kinase</keyword>
<evidence type="ECO:0000256" key="1">
    <source>
        <dbReference type="ARBA" id="ARBA00004162"/>
    </source>
</evidence>
<dbReference type="InterPro" id="IPR017441">
    <property type="entry name" value="Protein_kinase_ATP_BS"/>
</dbReference>
<evidence type="ECO:0000256" key="21">
    <source>
        <dbReference type="PROSITE-ProRule" id="PRU10141"/>
    </source>
</evidence>
<dbReference type="PANTHER" id="PTHR48056:SF43">
    <property type="entry name" value="LRR RECEPTOR-LIKE SERINE_THREONINE-PROTEIN KINASE"/>
    <property type="match status" value="1"/>
</dbReference>
<evidence type="ECO:0000256" key="4">
    <source>
        <dbReference type="ARBA" id="ARBA00022475"/>
    </source>
</evidence>